<comment type="caution">
    <text evidence="2">The sequence shown here is derived from an EMBL/GenBank/DDBJ whole genome shotgun (WGS) entry which is preliminary data.</text>
</comment>
<dbReference type="GO" id="GO:0006950">
    <property type="term" value="P:response to stress"/>
    <property type="evidence" value="ECO:0007669"/>
    <property type="project" value="TreeGrafter"/>
</dbReference>
<dbReference type="GO" id="GO:0003677">
    <property type="term" value="F:DNA binding"/>
    <property type="evidence" value="ECO:0007669"/>
    <property type="project" value="UniProtKB-KW"/>
</dbReference>
<protein>
    <submittedName>
        <fullName evidence="2">DNA-binding MarR family transcriptional regulator</fullName>
    </submittedName>
</protein>
<keyword evidence="2" id="KW-0238">DNA-binding</keyword>
<organism evidence="2 3">
    <name type="scientific">Rhizobium metallidurans</name>
    <dbReference type="NCBI Taxonomy" id="1265931"/>
    <lineage>
        <taxon>Bacteria</taxon>
        <taxon>Pseudomonadati</taxon>
        <taxon>Pseudomonadota</taxon>
        <taxon>Alphaproteobacteria</taxon>
        <taxon>Hyphomicrobiales</taxon>
        <taxon>Rhizobiaceae</taxon>
        <taxon>Rhizobium/Agrobacterium group</taxon>
        <taxon>Rhizobium</taxon>
    </lineage>
</organism>
<evidence type="ECO:0000313" key="3">
    <source>
        <dbReference type="Proteomes" id="UP000582090"/>
    </source>
</evidence>
<dbReference type="Pfam" id="PF12802">
    <property type="entry name" value="MarR_2"/>
    <property type="match status" value="1"/>
</dbReference>
<dbReference type="InterPro" id="IPR036388">
    <property type="entry name" value="WH-like_DNA-bd_sf"/>
</dbReference>
<evidence type="ECO:0000259" key="1">
    <source>
        <dbReference type="PROSITE" id="PS50995"/>
    </source>
</evidence>
<dbReference type="PANTHER" id="PTHR33164:SF57">
    <property type="entry name" value="MARR-FAMILY TRANSCRIPTIONAL REGULATOR"/>
    <property type="match status" value="1"/>
</dbReference>
<feature type="domain" description="HTH marR-type" evidence="1">
    <location>
        <begin position="1"/>
        <end position="157"/>
    </location>
</feature>
<sequence>MNETAEKTREPDAAIEDIVHIGQSMTRMRVITGRRLIARLAIAKVAPDIELSHLDVLDAVMRASEQGEVTVGTIAEAMRIDPSRASRIVADMVGRDVLRRAASQQDARRILVEVTPFGQRLLEELKAQKLAIIKDVIADWSAEEAEAFAGLFDKFMGGFERVFAVKDKNLPPAPSLSK</sequence>
<name>A0A7W6CNI8_9HYPH</name>
<dbReference type="Gene3D" id="1.10.10.10">
    <property type="entry name" value="Winged helix-like DNA-binding domain superfamily/Winged helix DNA-binding domain"/>
    <property type="match status" value="1"/>
</dbReference>
<keyword evidence="3" id="KW-1185">Reference proteome</keyword>
<dbReference type="RefSeq" id="WP_183899958.1">
    <property type="nucleotide sequence ID" value="NZ_JACIDW010000004.1"/>
</dbReference>
<dbReference type="SMART" id="SM00347">
    <property type="entry name" value="HTH_MARR"/>
    <property type="match status" value="1"/>
</dbReference>
<dbReference type="InterPro" id="IPR036390">
    <property type="entry name" value="WH_DNA-bd_sf"/>
</dbReference>
<evidence type="ECO:0000313" key="2">
    <source>
        <dbReference type="EMBL" id="MBB3964322.1"/>
    </source>
</evidence>
<dbReference type="PROSITE" id="PS50995">
    <property type="entry name" value="HTH_MARR_2"/>
    <property type="match status" value="1"/>
</dbReference>
<dbReference type="AlphaFoldDB" id="A0A7W6CNI8"/>
<dbReference type="SUPFAM" id="SSF46785">
    <property type="entry name" value="Winged helix' DNA-binding domain"/>
    <property type="match status" value="1"/>
</dbReference>
<dbReference type="InterPro" id="IPR000835">
    <property type="entry name" value="HTH_MarR-typ"/>
</dbReference>
<reference evidence="2 3" key="1">
    <citation type="submission" date="2020-08" db="EMBL/GenBank/DDBJ databases">
        <title>Genomic Encyclopedia of Type Strains, Phase IV (KMG-IV): sequencing the most valuable type-strain genomes for metagenomic binning, comparative biology and taxonomic classification.</title>
        <authorList>
            <person name="Goeker M."/>
        </authorList>
    </citation>
    <scope>NUCLEOTIDE SEQUENCE [LARGE SCALE GENOMIC DNA]</scope>
    <source>
        <strain evidence="2 3">DSM 26575</strain>
    </source>
</reference>
<accession>A0A7W6CNI8</accession>
<dbReference type="GO" id="GO:0003700">
    <property type="term" value="F:DNA-binding transcription factor activity"/>
    <property type="evidence" value="ECO:0007669"/>
    <property type="project" value="InterPro"/>
</dbReference>
<dbReference type="EMBL" id="JACIDW010000004">
    <property type="protein sequence ID" value="MBB3964322.1"/>
    <property type="molecule type" value="Genomic_DNA"/>
</dbReference>
<proteinExistence type="predicted"/>
<gene>
    <name evidence="2" type="ORF">GGQ67_001979</name>
</gene>
<dbReference type="Proteomes" id="UP000582090">
    <property type="component" value="Unassembled WGS sequence"/>
</dbReference>
<dbReference type="InterPro" id="IPR039422">
    <property type="entry name" value="MarR/SlyA-like"/>
</dbReference>
<dbReference type="PANTHER" id="PTHR33164">
    <property type="entry name" value="TRANSCRIPTIONAL REGULATOR, MARR FAMILY"/>
    <property type="match status" value="1"/>
</dbReference>